<dbReference type="InterPro" id="IPR001647">
    <property type="entry name" value="HTH_TetR"/>
</dbReference>
<evidence type="ECO:0000256" key="2">
    <source>
        <dbReference type="ARBA" id="ARBA00023015"/>
    </source>
</evidence>
<dbReference type="Pfam" id="PF00440">
    <property type="entry name" value="TetR_N"/>
    <property type="match status" value="1"/>
</dbReference>
<dbReference type="Gene3D" id="1.10.10.60">
    <property type="entry name" value="Homeodomain-like"/>
    <property type="match status" value="1"/>
</dbReference>
<comment type="subunit">
    <text evidence="1">Homodimer.</text>
</comment>
<evidence type="ECO:0000256" key="1">
    <source>
        <dbReference type="ARBA" id="ARBA00011738"/>
    </source>
</evidence>
<dbReference type="PRINTS" id="PR00455">
    <property type="entry name" value="HTHTETR"/>
</dbReference>
<evidence type="ECO:0000259" key="6">
    <source>
        <dbReference type="PROSITE" id="PS50977"/>
    </source>
</evidence>
<feature type="DNA-binding region" description="H-T-H motif" evidence="5">
    <location>
        <begin position="41"/>
        <end position="60"/>
    </location>
</feature>
<dbReference type="PANTHER" id="PTHR30055:SF184">
    <property type="entry name" value="HTH-TYPE TRANSCRIPTIONAL REGULATOR ETHR"/>
    <property type="match status" value="1"/>
</dbReference>
<evidence type="ECO:0000313" key="7">
    <source>
        <dbReference type="EMBL" id="KAB7752441.1"/>
    </source>
</evidence>
<dbReference type="EMBL" id="ANBP01000044">
    <property type="protein sequence ID" value="KAB7752441.1"/>
    <property type="molecule type" value="Genomic_DNA"/>
</dbReference>
<dbReference type="PROSITE" id="PS50977">
    <property type="entry name" value="HTH_TETR_2"/>
    <property type="match status" value="1"/>
</dbReference>
<keyword evidence="8" id="KW-1185">Reference proteome</keyword>
<keyword evidence="2" id="KW-0805">Transcription regulation</keyword>
<dbReference type="AlphaFoldDB" id="A0A5N5US61"/>
<evidence type="ECO:0000256" key="4">
    <source>
        <dbReference type="ARBA" id="ARBA00023163"/>
    </source>
</evidence>
<dbReference type="GO" id="GO:0003700">
    <property type="term" value="F:DNA-binding transcription factor activity"/>
    <property type="evidence" value="ECO:0007669"/>
    <property type="project" value="TreeGrafter"/>
</dbReference>
<comment type="caution">
    <text evidence="7">The sequence shown here is derived from an EMBL/GenBank/DDBJ whole genome shotgun (WGS) entry which is preliminary data.</text>
</comment>
<keyword evidence="3 5" id="KW-0238">DNA-binding</keyword>
<dbReference type="GO" id="GO:0000976">
    <property type="term" value="F:transcription cis-regulatory region binding"/>
    <property type="evidence" value="ECO:0007669"/>
    <property type="project" value="TreeGrafter"/>
</dbReference>
<feature type="domain" description="HTH tetR-type" evidence="6">
    <location>
        <begin position="18"/>
        <end position="78"/>
    </location>
</feature>
<dbReference type="InterPro" id="IPR036271">
    <property type="entry name" value="Tet_transcr_reg_TetR-rel_C_sf"/>
</dbReference>
<protein>
    <submittedName>
        <fullName evidence="7">TetR family transcriptional regulator</fullName>
    </submittedName>
</protein>
<evidence type="ECO:0000256" key="5">
    <source>
        <dbReference type="PROSITE-ProRule" id="PRU00335"/>
    </source>
</evidence>
<dbReference type="PANTHER" id="PTHR30055">
    <property type="entry name" value="HTH-TYPE TRANSCRIPTIONAL REGULATOR RUTR"/>
    <property type="match status" value="1"/>
</dbReference>
<name>A0A5N5US61_MYCPH</name>
<dbReference type="GeneID" id="74302864"/>
<dbReference type="Gene3D" id="1.10.357.10">
    <property type="entry name" value="Tetracycline Repressor, domain 2"/>
    <property type="match status" value="1"/>
</dbReference>
<dbReference type="RefSeq" id="WP_003888382.1">
    <property type="nucleotide sequence ID" value="NZ_ANBO01000043.1"/>
</dbReference>
<keyword evidence="4" id="KW-0804">Transcription</keyword>
<organism evidence="7 8">
    <name type="scientific">Mycolicibacterium phlei DSM 43239 = CCUG 21000</name>
    <dbReference type="NCBI Taxonomy" id="1226750"/>
    <lineage>
        <taxon>Bacteria</taxon>
        <taxon>Bacillati</taxon>
        <taxon>Actinomycetota</taxon>
        <taxon>Actinomycetes</taxon>
        <taxon>Mycobacteriales</taxon>
        <taxon>Mycobacteriaceae</taxon>
        <taxon>Mycolicibacterium</taxon>
    </lineage>
</organism>
<reference evidence="7 8" key="1">
    <citation type="submission" date="2012-10" db="EMBL/GenBank/DDBJ databases">
        <title>The draft sequence of the Mycobacterium pheli genome.</title>
        <authorList>
            <person name="Pettersson B.M.F."/>
            <person name="Das S."/>
            <person name="Dasgupta S."/>
            <person name="Bhattacharya A."/>
            <person name="Kirsebom L.A."/>
        </authorList>
    </citation>
    <scope>NUCLEOTIDE SEQUENCE [LARGE SCALE GENOMIC DNA]</scope>
    <source>
        <strain evidence="7 8">CCUG 21000</strain>
    </source>
</reference>
<dbReference type="InterPro" id="IPR050109">
    <property type="entry name" value="HTH-type_TetR-like_transc_reg"/>
</dbReference>
<dbReference type="SUPFAM" id="SSF48498">
    <property type="entry name" value="Tetracyclin repressor-like, C-terminal domain"/>
    <property type="match status" value="1"/>
</dbReference>
<sequence>MSKAWPSRRTTAAVRKGDLREQQILDAAETLLESRGYADMTVGDIAQAAGITRGALYFYFGSKQEVLTALVARISQALHETAGAARDADGPVDEAITAALERTARLWREHGVVMRMAVDLASTVADIDRLWADAARASAEAIAEVLRRAGVPDGGGPGDAPALAAALCWMIERSFYQASKVSTEALDEACRTCQVVWRQLARGVSQ</sequence>
<dbReference type="GO" id="GO:0045892">
    <property type="term" value="P:negative regulation of DNA-templated transcription"/>
    <property type="evidence" value="ECO:0007669"/>
    <property type="project" value="UniProtKB-ARBA"/>
</dbReference>
<dbReference type="PROSITE" id="PS01081">
    <property type="entry name" value="HTH_TETR_1"/>
    <property type="match status" value="1"/>
</dbReference>
<dbReference type="InterPro" id="IPR023772">
    <property type="entry name" value="DNA-bd_HTH_TetR-type_CS"/>
</dbReference>
<accession>A0A5N5US61</accession>
<dbReference type="Proteomes" id="UP000325690">
    <property type="component" value="Unassembled WGS sequence"/>
</dbReference>
<dbReference type="InterPro" id="IPR009057">
    <property type="entry name" value="Homeodomain-like_sf"/>
</dbReference>
<proteinExistence type="predicted"/>
<dbReference type="SUPFAM" id="SSF46689">
    <property type="entry name" value="Homeodomain-like"/>
    <property type="match status" value="1"/>
</dbReference>
<gene>
    <name evidence="7" type="ORF">MPHL21000_20940</name>
</gene>
<evidence type="ECO:0000313" key="8">
    <source>
        <dbReference type="Proteomes" id="UP000325690"/>
    </source>
</evidence>
<evidence type="ECO:0000256" key="3">
    <source>
        <dbReference type="ARBA" id="ARBA00023125"/>
    </source>
</evidence>
<dbReference type="FunFam" id="1.10.10.60:FF:000141">
    <property type="entry name" value="TetR family transcriptional regulator"/>
    <property type="match status" value="1"/>
</dbReference>